<gene>
    <name evidence="1" type="ORF">CIPAW_05G094700</name>
</gene>
<dbReference type="Proteomes" id="UP000811609">
    <property type="component" value="Chromosome 5"/>
</dbReference>
<dbReference type="EMBL" id="CM031813">
    <property type="protein sequence ID" value="KAG6653691.1"/>
    <property type="molecule type" value="Genomic_DNA"/>
</dbReference>
<dbReference type="AlphaFoldDB" id="A0A8T1QHC1"/>
<keyword evidence="2" id="KW-1185">Reference proteome</keyword>
<organism evidence="1 2">
    <name type="scientific">Carya illinoinensis</name>
    <name type="common">Pecan</name>
    <dbReference type="NCBI Taxonomy" id="32201"/>
    <lineage>
        <taxon>Eukaryota</taxon>
        <taxon>Viridiplantae</taxon>
        <taxon>Streptophyta</taxon>
        <taxon>Embryophyta</taxon>
        <taxon>Tracheophyta</taxon>
        <taxon>Spermatophyta</taxon>
        <taxon>Magnoliopsida</taxon>
        <taxon>eudicotyledons</taxon>
        <taxon>Gunneridae</taxon>
        <taxon>Pentapetalae</taxon>
        <taxon>rosids</taxon>
        <taxon>fabids</taxon>
        <taxon>Fagales</taxon>
        <taxon>Juglandaceae</taxon>
        <taxon>Carya</taxon>
    </lineage>
</organism>
<evidence type="ECO:0000313" key="2">
    <source>
        <dbReference type="Proteomes" id="UP000811609"/>
    </source>
</evidence>
<evidence type="ECO:0000313" key="1">
    <source>
        <dbReference type="EMBL" id="KAG6653691.1"/>
    </source>
</evidence>
<reference evidence="1" key="1">
    <citation type="submission" date="2020-12" db="EMBL/GenBank/DDBJ databases">
        <title>WGS assembly of Carya illinoinensis cv. Pawnee.</title>
        <authorList>
            <person name="Platts A."/>
            <person name="Shu S."/>
            <person name="Wright S."/>
            <person name="Barry K."/>
            <person name="Edger P."/>
            <person name="Pires J.C."/>
            <person name="Schmutz J."/>
        </authorList>
    </citation>
    <scope>NUCLEOTIDE SEQUENCE</scope>
    <source>
        <tissue evidence="1">Leaf</tissue>
    </source>
</reference>
<comment type="caution">
    <text evidence="1">The sequence shown here is derived from an EMBL/GenBank/DDBJ whole genome shotgun (WGS) entry which is preliminary data.</text>
</comment>
<accession>A0A8T1QHC1</accession>
<proteinExistence type="predicted"/>
<name>A0A8T1QHC1_CARIL</name>
<sequence length="235" mass="27095">MERERVREMEYMKLCMRKLALWFTRTFKPIMTHEELEPIMATLGFVGLPPSTPNAAIPWKEYLYMAGGSWRSNSSSGLSPAEAPPKPRLPYPRIDGLHIYTYRAFLDAVNFYIDLSDISDLFHIRGMPFHSVHDHNRKWRRMEEDESVFVYREGTLDQGTYNVYHFDKSSSSSDNDGRNGCNSIVIRNKGPKDEFTLWKPIELLLAKKGNTIMNLGSGCQLPKIGTFVFWAESQS</sequence>
<protein>
    <submittedName>
        <fullName evidence="1">Uncharacterized protein</fullName>
    </submittedName>
</protein>